<name>A0A7J0C5S0_9ACTN</name>
<dbReference type="AlphaFoldDB" id="A0A7J0C5S0"/>
<evidence type="ECO:0000313" key="3">
    <source>
        <dbReference type="Proteomes" id="UP000498980"/>
    </source>
</evidence>
<protein>
    <recommendedName>
        <fullName evidence="4">ATP-grasp-modified RiPP</fullName>
    </recommendedName>
</protein>
<feature type="region of interest" description="Disordered" evidence="1">
    <location>
        <begin position="1"/>
        <end position="24"/>
    </location>
</feature>
<organism evidence="2 3">
    <name type="scientific">Streptomyces fulvorobeus</name>
    <dbReference type="NCBI Taxonomy" id="284028"/>
    <lineage>
        <taxon>Bacteria</taxon>
        <taxon>Bacillati</taxon>
        <taxon>Actinomycetota</taxon>
        <taxon>Actinomycetes</taxon>
        <taxon>Kitasatosporales</taxon>
        <taxon>Streptomycetaceae</taxon>
        <taxon>Streptomyces</taxon>
    </lineage>
</organism>
<dbReference type="NCBIfam" id="TIGR04186">
    <property type="entry name" value="GRASP_targ"/>
    <property type="match status" value="1"/>
</dbReference>
<reference evidence="2 3" key="1">
    <citation type="submission" date="2020-05" db="EMBL/GenBank/DDBJ databases">
        <title>Whole genome shotgun sequence of Streptomyces fulvorobeus NBRC 15897.</title>
        <authorList>
            <person name="Komaki H."/>
            <person name="Tamura T."/>
        </authorList>
    </citation>
    <scope>NUCLEOTIDE SEQUENCE [LARGE SCALE GENOMIC DNA]</scope>
    <source>
        <strain evidence="2 3">NBRC 15897</strain>
    </source>
</reference>
<dbReference type="InterPro" id="IPR026496">
    <property type="entry name" value="GRASP_targ"/>
</dbReference>
<accession>A0A7J0C5S0</accession>
<proteinExistence type="predicted"/>
<feature type="compositionally biased region" description="Basic and acidic residues" evidence="1">
    <location>
        <begin position="14"/>
        <end position="23"/>
    </location>
</feature>
<dbReference type="Proteomes" id="UP000498980">
    <property type="component" value="Unassembled WGS sequence"/>
</dbReference>
<gene>
    <name evidence="2" type="ORF">Sfulv_18570</name>
</gene>
<feature type="compositionally biased region" description="Low complexity" evidence="1">
    <location>
        <begin position="88"/>
        <end position="102"/>
    </location>
</feature>
<evidence type="ECO:0000313" key="2">
    <source>
        <dbReference type="EMBL" id="GFM97046.1"/>
    </source>
</evidence>
<comment type="caution">
    <text evidence="2">The sequence shown here is derived from an EMBL/GenBank/DDBJ whole genome shotgun (WGS) entry which is preliminary data.</text>
</comment>
<feature type="region of interest" description="Disordered" evidence="1">
    <location>
        <begin position="70"/>
        <end position="102"/>
    </location>
</feature>
<keyword evidence="3" id="KW-1185">Reference proteome</keyword>
<sequence length="102" mass="10576">MCDCTSPVQVGSRPDGKSQKSDSMEVCEVTATAIPFGVRHLVSPAPANGEAPVITYSDVLQMSVSAEGNPWHAITAEMPETQTETSNGDGSSPGSDSGTDLY</sequence>
<dbReference type="EMBL" id="BLWC01000001">
    <property type="protein sequence ID" value="GFM97046.1"/>
    <property type="molecule type" value="Genomic_DNA"/>
</dbReference>
<evidence type="ECO:0000256" key="1">
    <source>
        <dbReference type="SAM" id="MobiDB-lite"/>
    </source>
</evidence>
<evidence type="ECO:0008006" key="4">
    <source>
        <dbReference type="Google" id="ProtNLM"/>
    </source>
</evidence>